<comment type="similarity">
    <text evidence="1">Belongs to the RelA/SpoT family.</text>
</comment>
<accession>J9D641</accession>
<dbReference type="SUPFAM" id="SSF109604">
    <property type="entry name" value="HD-domain/PDEase-like"/>
    <property type="match status" value="1"/>
</dbReference>
<dbReference type="AlphaFoldDB" id="J9D641"/>
<dbReference type="PANTHER" id="PTHR21262">
    <property type="entry name" value="GUANOSINE-3',5'-BIS DIPHOSPHATE 3'-PYROPHOSPHOHYDROLASE"/>
    <property type="match status" value="1"/>
</dbReference>
<dbReference type="SMART" id="SM00471">
    <property type="entry name" value="HDc"/>
    <property type="match status" value="1"/>
</dbReference>
<dbReference type="EMBL" id="AMCI01000685">
    <property type="protein sequence ID" value="EJX08181.1"/>
    <property type="molecule type" value="Genomic_DNA"/>
</dbReference>
<dbReference type="InterPro" id="IPR043519">
    <property type="entry name" value="NT_sf"/>
</dbReference>
<evidence type="ECO:0000313" key="3">
    <source>
        <dbReference type="EMBL" id="EJX08181.1"/>
    </source>
</evidence>
<evidence type="ECO:0000256" key="1">
    <source>
        <dbReference type="ARBA" id="ARBA00007476"/>
    </source>
</evidence>
<dbReference type="InterPro" id="IPR003607">
    <property type="entry name" value="HD/PDEase_dom"/>
</dbReference>
<name>J9D641_9ZZZZ</name>
<keyword evidence="3" id="KW-0378">Hydrolase</keyword>
<dbReference type="PROSITE" id="PS51831">
    <property type="entry name" value="HD"/>
    <property type="match status" value="1"/>
</dbReference>
<dbReference type="GO" id="GO:0005886">
    <property type="term" value="C:plasma membrane"/>
    <property type="evidence" value="ECO:0007669"/>
    <property type="project" value="TreeGrafter"/>
</dbReference>
<dbReference type="FunFam" id="1.10.3210.10:FF:000001">
    <property type="entry name" value="GTP pyrophosphokinase RelA"/>
    <property type="match status" value="1"/>
</dbReference>
<dbReference type="PANTHER" id="PTHR21262:SF31">
    <property type="entry name" value="GTP PYROPHOSPHOKINASE"/>
    <property type="match status" value="1"/>
</dbReference>
<dbReference type="SUPFAM" id="SSF81301">
    <property type="entry name" value="Nucleotidyltransferase"/>
    <property type="match status" value="1"/>
</dbReference>
<dbReference type="Gene3D" id="1.10.3210.10">
    <property type="entry name" value="Hypothetical protein af1432"/>
    <property type="match status" value="1"/>
</dbReference>
<comment type="caution">
    <text evidence="3">The sequence shown here is derived from an EMBL/GenBank/DDBJ whole genome shotgun (WGS) entry which is preliminary data.</text>
</comment>
<dbReference type="Pfam" id="PF13328">
    <property type="entry name" value="HD_4"/>
    <property type="match status" value="1"/>
</dbReference>
<organism evidence="3">
    <name type="scientific">gut metagenome</name>
    <dbReference type="NCBI Taxonomy" id="749906"/>
    <lineage>
        <taxon>unclassified sequences</taxon>
        <taxon>metagenomes</taxon>
        <taxon>organismal metagenomes</taxon>
    </lineage>
</organism>
<gene>
    <name evidence="3" type="ORF">EVA_03709</name>
</gene>
<dbReference type="InterPro" id="IPR006674">
    <property type="entry name" value="HD_domain"/>
</dbReference>
<evidence type="ECO:0000259" key="2">
    <source>
        <dbReference type="PROSITE" id="PS51831"/>
    </source>
</evidence>
<proteinExistence type="inferred from homology"/>
<dbReference type="Gene3D" id="3.30.460.10">
    <property type="entry name" value="Beta Polymerase, domain 2"/>
    <property type="match status" value="1"/>
</dbReference>
<dbReference type="GO" id="GO:0016787">
    <property type="term" value="F:hydrolase activity"/>
    <property type="evidence" value="ECO:0007669"/>
    <property type="project" value="UniProtKB-KW"/>
</dbReference>
<dbReference type="CDD" id="cd00077">
    <property type="entry name" value="HDc"/>
    <property type="match status" value="1"/>
</dbReference>
<feature type="domain" description="HD" evidence="2">
    <location>
        <begin position="64"/>
        <end position="164"/>
    </location>
</feature>
<protein>
    <submittedName>
        <fullName evidence="3">Guanosine-3',5'-bis(Diphosphate) 3'-pyrophosphohydrolase</fullName>
    </submittedName>
</protein>
<reference evidence="3" key="1">
    <citation type="journal article" date="2012" name="PLoS ONE">
        <title>Gene sets for utilization of primary and secondary nutrition supplies in the distal gut of endangered iberian lynx.</title>
        <authorList>
            <person name="Alcaide M."/>
            <person name="Messina E."/>
            <person name="Richter M."/>
            <person name="Bargiela R."/>
            <person name="Peplies J."/>
            <person name="Huws S.A."/>
            <person name="Newbold C.J."/>
            <person name="Golyshin P.N."/>
            <person name="Simon M.A."/>
            <person name="Lopez G."/>
            <person name="Yakimov M.M."/>
            <person name="Ferrer M."/>
        </authorList>
    </citation>
    <scope>NUCLEOTIDE SEQUENCE</scope>
</reference>
<sequence>MENKPEVLTPQEQKDEEMINAAFQHLLDTYLASNHRRKVELITKAFNFAKEAHKGVRRRSGEPYILHPIAVAQIACEEIGLGSTSICAALLHDVEEDTDYTNEDLSNLFGPKIANIVEGVTKISGGIFGDRASLQAETFKKLLLMMSDDIRVILIKISDRLHNMRTLSSMLPSKQYKIAGETLYIFAPLADRLGLSKIKTELENLSFKYEHPEEYAGVLQKLEDSRIERDDIIAQFTPAIRERLDALGVNYTIKARIKSPYSIWMKMTKQTHSL</sequence>